<dbReference type="InterPro" id="IPR058245">
    <property type="entry name" value="NreC/VraR/RcsB-like_REC"/>
</dbReference>
<evidence type="ECO:0000259" key="4">
    <source>
        <dbReference type="PROSITE" id="PS50043"/>
    </source>
</evidence>
<evidence type="ECO:0000256" key="2">
    <source>
        <dbReference type="ARBA" id="ARBA00023125"/>
    </source>
</evidence>
<protein>
    <submittedName>
        <fullName evidence="6">DNA-binding response regulator</fullName>
    </submittedName>
</protein>
<dbReference type="AlphaFoldDB" id="A0A2S5A126"/>
<evidence type="ECO:0000256" key="1">
    <source>
        <dbReference type="ARBA" id="ARBA00022553"/>
    </source>
</evidence>
<dbReference type="InterPro" id="IPR011006">
    <property type="entry name" value="CheY-like_superfamily"/>
</dbReference>
<dbReference type="EMBL" id="PQVF01000008">
    <property type="protein sequence ID" value="POY35962.1"/>
    <property type="molecule type" value="Genomic_DNA"/>
</dbReference>
<dbReference type="GO" id="GO:0006355">
    <property type="term" value="P:regulation of DNA-templated transcription"/>
    <property type="evidence" value="ECO:0007669"/>
    <property type="project" value="InterPro"/>
</dbReference>
<dbReference type="InterPro" id="IPR016032">
    <property type="entry name" value="Sig_transdc_resp-reg_C-effctor"/>
</dbReference>
<dbReference type="GO" id="GO:0003677">
    <property type="term" value="F:DNA binding"/>
    <property type="evidence" value="ECO:0007669"/>
    <property type="project" value="UniProtKB-KW"/>
</dbReference>
<dbReference type="SUPFAM" id="SSF52172">
    <property type="entry name" value="CheY-like"/>
    <property type="match status" value="1"/>
</dbReference>
<sequence length="222" mass="25185">MLDQGIKIIIADDHEIFRDGLSLVLKKEKDFNLIEQAINGIDLINKINLHHPDVVLTDIKMPGMDGIEATKIISDKFPTVKIIALSMFDEDNLIADMFEAGAKGYLLKNAHKNEIIEAIKTVYEDGNYFCEAASMKLVKMLAKSKQASKQQQVEFNDRELDIIKLICKQLTALEIADKVFLSKRTVEGYRMRILEKMNVKNTAGVVVYALRNQLITEEEILD</sequence>
<dbReference type="RefSeq" id="WP_103789425.1">
    <property type="nucleotide sequence ID" value="NZ_PQVF01000008.1"/>
</dbReference>
<dbReference type="InterPro" id="IPR039420">
    <property type="entry name" value="WalR-like"/>
</dbReference>
<evidence type="ECO:0000259" key="5">
    <source>
        <dbReference type="PROSITE" id="PS50110"/>
    </source>
</evidence>
<dbReference type="PANTHER" id="PTHR43214">
    <property type="entry name" value="TWO-COMPONENT RESPONSE REGULATOR"/>
    <property type="match status" value="1"/>
</dbReference>
<dbReference type="SMART" id="SM00421">
    <property type="entry name" value="HTH_LUXR"/>
    <property type="match status" value="1"/>
</dbReference>
<comment type="caution">
    <text evidence="6">The sequence shown here is derived from an EMBL/GenBank/DDBJ whole genome shotgun (WGS) entry which is preliminary data.</text>
</comment>
<dbReference type="CDD" id="cd06170">
    <property type="entry name" value="LuxR_C_like"/>
    <property type="match status" value="1"/>
</dbReference>
<reference evidence="6 7" key="1">
    <citation type="submission" date="2018-01" db="EMBL/GenBank/DDBJ databases">
        <authorList>
            <person name="Gaut B.S."/>
            <person name="Morton B.R."/>
            <person name="Clegg M.T."/>
            <person name="Duvall M.R."/>
        </authorList>
    </citation>
    <scope>NUCLEOTIDE SEQUENCE [LARGE SCALE GENOMIC DNA]</scope>
    <source>
        <strain evidence="6 7">HR-AV</strain>
    </source>
</reference>
<dbReference type="Gene3D" id="3.40.50.2300">
    <property type="match status" value="1"/>
</dbReference>
<organism evidence="6 7">
    <name type="scientific">Solitalea longa</name>
    <dbReference type="NCBI Taxonomy" id="2079460"/>
    <lineage>
        <taxon>Bacteria</taxon>
        <taxon>Pseudomonadati</taxon>
        <taxon>Bacteroidota</taxon>
        <taxon>Sphingobacteriia</taxon>
        <taxon>Sphingobacteriales</taxon>
        <taxon>Sphingobacteriaceae</taxon>
        <taxon>Solitalea</taxon>
    </lineage>
</organism>
<keyword evidence="7" id="KW-1185">Reference proteome</keyword>
<proteinExistence type="predicted"/>
<dbReference type="PROSITE" id="PS50110">
    <property type="entry name" value="RESPONSE_REGULATORY"/>
    <property type="match status" value="1"/>
</dbReference>
<keyword evidence="2 6" id="KW-0238">DNA-binding</keyword>
<dbReference type="InterPro" id="IPR001789">
    <property type="entry name" value="Sig_transdc_resp-reg_receiver"/>
</dbReference>
<keyword evidence="1 3" id="KW-0597">Phosphoprotein</keyword>
<name>A0A2S5A126_9SPHI</name>
<evidence type="ECO:0000313" key="7">
    <source>
        <dbReference type="Proteomes" id="UP000236893"/>
    </source>
</evidence>
<accession>A0A2S5A126</accession>
<dbReference type="PANTHER" id="PTHR43214:SF40">
    <property type="entry name" value="TRANSCRIPTIONAL REGULATORY PROTEIN LNRK"/>
    <property type="match status" value="1"/>
</dbReference>
<dbReference type="CDD" id="cd17535">
    <property type="entry name" value="REC_NarL-like"/>
    <property type="match status" value="1"/>
</dbReference>
<dbReference type="Proteomes" id="UP000236893">
    <property type="component" value="Unassembled WGS sequence"/>
</dbReference>
<gene>
    <name evidence="6" type="ORF">C3K47_12200</name>
</gene>
<evidence type="ECO:0000313" key="6">
    <source>
        <dbReference type="EMBL" id="POY35962.1"/>
    </source>
</evidence>
<dbReference type="Pfam" id="PF00072">
    <property type="entry name" value="Response_reg"/>
    <property type="match status" value="1"/>
</dbReference>
<dbReference type="PROSITE" id="PS50043">
    <property type="entry name" value="HTH_LUXR_2"/>
    <property type="match status" value="1"/>
</dbReference>
<dbReference type="GO" id="GO:0000160">
    <property type="term" value="P:phosphorelay signal transduction system"/>
    <property type="evidence" value="ECO:0007669"/>
    <property type="project" value="InterPro"/>
</dbReference>
<dbReference type="OrthoDB" id="9797341at2"/>
<feature type="domain" description="Response regulatory" evidence="5">
    <location>
        <begin position="7"/>
        <end position="123"/>
    </location>
</feature>
<dbReference type="SMART" id="SM00448">
    <property type="entry name" value="REC"/>
    <property type="match status" value="1"/>
</dbReference>
<evidence type="ECO:0000256" key="3">
    <source>
        <dbReference type="PROSITE-ProRule" id="PRU00169"/>
    </source>
</evidence>
<dbReference type="Pfam" id="PF00196">
    <property type="entry name" value="GerE"/>
    <property type="match status" value="1"/>
</dbReference>
<feature type="domain" description="HTH luxR-type" evidence="4">
    <location>
        <begin position="148"/>
        <end position="213"/>
    </location>
</feature>
<dbReference type="SUPFAM" id="SSF46894">
    <property type="entry name" value="C-terminal effector domain of the bipartite response regulators"/>
    <property type="match status" value="1"/>
</dbReference>
<feature type="modified residue" description="4-aspartylphosphate" evidence="3">
    <location>
        <position position="58"/>
    </location>
</feature>
<dbReference type="InterPro" id="IPR000792">
    <property type="entry name" value="Tscrpt_reg_LuxR_C"/>
</dbReference>